<gene>
    <name evidence="7" type="ordered locus">Halhy_5528</name>
</gene>
<feature type="transmembrane region" description="Helical" evidence="5">
    <location>
        <begin position="67"/>
        <end position="87"/>
    </location>
</feature>
<dbReference type="PANTHER" id="PTHR36974:SF1">
    <property type="entry name" value="DOXX FAMILY MEMBRANE PROTEIN"/>
    <property type="match status" value="1"/>
</dbReference>
<keyword evidence="3 5" id="KW-1133">Transmembrane helix</keyword>
<dbReference type="eggNOG" id="COG4270">
    <property type="taxonomic scope" value="Bacteria"/>
</dbReference>
<dbReference type="Pfam" id="PF07291">
    <property type="entry name" value="MauE"/>
    <property type="match status" value="1"/>
</dbReference>
<evidence type="ECO:0000256" key="1">
    <source>
        <dbReference type="ARBA" id="ARBA00004141"/>
    </source>
</evidence>
<dbReference type="OrthoDB" id="327939at2"/>
<dbReference type="PANTHER" id="PTHR36974">
    <property type="entry name" value="MEMBRANE PROTEIN-RELATED"/>
    <property type="match status" value="1"/>
</dbReference>
<dbReference type="GO" id="GO:0030416">
    <property type="term" value="P:methylamine metabolic process"/>
    <property type="evidence" value="ECO:0007669"/>
    <property type="project" value="InterPro"/>
</dbReference>
<keyword evidence="2 5" id="KW-0812">Transmembrane</keyword>
<organism evidence="7 8">
    <name type="scientific">Haliscomenobacter hydrossis (strain ATCC 27775 / DSM 1100 / LMG 10767 / O)</name>
    <dbReference type="NCBI Taxonomy" id="760192"/>
    <lineage>
        <taxon>Bacteria</taxon>
        <taxon>Pseudomonadati</taxon>
        <taxon>Bacteroidota</taxon>
        <taxon>Saprospiria</taxon>
        <taxon>Saprospirales</taxon>
        <taxon>Haliscomenobacteraceae</taxon>
        <taxon>Haliscomenobacter</taxon>
    </lineage>
</organism>
<reference evidence="7 8" key="1">
    <citation type="journal article" date="2011" name="Stand. Genomic Sci.">
        <title>Complete genome sequence of Haliscomenobacter hydrossis type strain (O).</title>
        <authorList>
            <consortium name="US DOE Joint Genome Institute (JGI-PGF)"/>
            <person name="Daligault H."/>
            <person name="Lapidus A."/>
            <person name="Zeytun A."/>
            <person name="Nolan M."/>
            <person name="Lucas S."/>
            <person name="Del Rio T.G."/>
            <person name="Tice H."/>
            <person name="Cheng J.F."/>
            <person name="Tapia R."/>
            <person name="Han C."/>
            <person name="Goodwin L."/>
            <person name="Pitluck S."/>
            <person name="Liolios K."/>
            <person name="Pagani I."/>
            <person name="Ivanova N."/>
            <person name="Huntemann M."/>
            <person name="Mavromatis K."/>
            <person name="Mikhailova N."/>
            <person name="Pati A."/>
            <person name="Chen A."/>
            <person name="Palaniappan K."/>
            <person name="Land M."/>
            <person name="Hauser L."/>
            <person name="Brambilla E.M."/>
            <person name="Rohde M."/>
            <person name="Verbarg S."/>
            <person name="Goker M."/>
            <person name="Bristow J."/>
            <person name="Eisen J.A."/>
            <person name="Markowitz V."/>
            <person name="Hugenholtz P."/>
            <person name="Kyrpides N.C."/>
            <person name="Klenk H.P."/>
            <person name="Woyke T."/>
        </authorList>
    </citation>
    <scope>NUCLEOTIDE SEQUENCE [LARGE SCALE GENOMIC DNA]</scope>
    <source>
        <strain evidence="8">ATCC 27775 / DSM 1100 / LMG 10767 / O</strain>
    </source>
</reference>
<dbReference type="GO" id="GO:0016020">
    <property type="term" value="C:membrane"/>
    <property type="evidence" value="ECO:0007669"/>
    <property type="project" value="UniProtKB-SubCell"/>
</dbReference>
<name>F4KSF0_HALH1</name>
<keyword evidence="8" id="KW-1185">Reference proteome</keyword>
<proteinExistence type="predicted"/>
<feature type="domain" description="Methylamine utilisation protein MauE" evidence="6">
    <location>
        <begin position="1"/>
        <end position="84"/>
    </location>
</feature>
<evidence type="ECO:0000256" key="4">
    <source>
        <dbReference type="ARBA" id="ARBA00023136"/>
    </source>
</evidence>
<feature type="transmembrane region" description="Helical" evidence="5">
    <location>
        <begin position="42"/>
        <end position="60"/>
    </location>
</feature>
<comment type="subcellular location">
    <subcellularLocation>
        <location evidence="1">Membrane</location>
        <topology evidence="1">Multi-pass membrane protein</topology>
    </subcellularLocation>
</comment>
<dbReference type="EMBL" id="CP002691">
    <property type="protein sequence ID" value="AEE53353.1"/>
    <property type="molecule type" value="Genomic_DNA"/>
</dbReference>
<feature type="transmembrane region" description="Helical" evidence="5">
    <location>
        <begin position="99"/>
        <end position="116"/>
    </location>
</feature>
<evidence type="ECO:0000259" key="6">
    <source>
        <dbReference type="Pfam" id="PF07291"/>
    </source>
</evidence>
<evidence type="ECO:0000313" key="7">
    <source>
        <dbReference type="EMBL" id="AEE53353.1"/>
    </source>
</evidence>
<sequence>MKMFKLVLTYLFGVLLILGGISHFMNPLMYAGFFPEFAMNDVINVLAGIVEIGLGVGVFIPRFRPMATLGILVLMLLFLPLHIIDVFRANPAVGTFQNALIRLPLQFVLILWAWFISRK</sequence>
<evidence type="ECO:0000256" key="2">
    <source>
        <dbReference type="ARBA" id="ARBA00022692"/>
    </source>
</evidence>
<evidence type="ECO:0000313" key="8">
    <source>
        <dbReference type="Proteomes" id="UP000008461"/>
    </source>
</evidence>
<keyword evidence="4 5" id="KW-0472">Membrane</keyword>
<dbReference type="AlphaFoldDB" id="F4KSF0"/>
<dbReference type="HOGENOM" id="CLU_128738_4_2_10"/>
<evidence type="ECO:0000256" key="5">
    <source>
        <dbReference type="SAM" id="Phobius"/>
    </source>
</evidence>
<dbReference type="STRING" id="760192.Halhy_5528"/>
<dbReference type="RefSeq" id="WP_013767883.1">
    <property type="nucleotide sequence ID" value="NC_015510.1"/>
</dbReference>
<feature type="transmembrane region" description="Helical" evidence="5">
    <location>
        <begin position="7"/>
        <end position="30"/>
    </location>
</feature>
<reference key="2">
    <citation type="submission" date="2011-04" db="EMBL/GenBank/DDBJ databases">
        <title>Complete sequence of chromosome of Haliscomenobacter hydrossis DSM 1100.</title>
        <authorList>
            <consortium name="US DOE Joint Genome Institute (JGI-PGF)"/>
            <person name="Lucas S."/>
            <person name="Han J."/>
            <person name="Lapidus A."/>
            <person name="Bruce D."/>
            <person name="Goodwin L."/>
            <person name="Pitluck S."/>
            <person name="Peters L."/>
            <person name="Kyrpides N."/>
            <person name="Mavromatis K."/>
            <person name="Ivanova N."/>
            <person name="Ovchinnikova G."/>
            <person name="Pagani I."/>
            <person name="Daligault H."/>
            <person name="Detter J.C."/>
            <person name="Han C."/>
            <person name="Land M."/>
            <person name="Hauser L."/>
            <person name="Markowitz V."/>
            <person name="Cheng J.-F."/>
            <person name="Hugenholtz P."/>
            <person name="Woyke T."/>
            <person name="Wu D."/>
            <person name="Verbarg S."/>
            <person name="Frueling A."/>
            <person name="Brambilla E."/>
            <person name="Klenk H.-P."/>
            <person name="Eisen J.A."/>
        </authorList>
    </citation>
    <scope>NUCLEOTIDE SEQUENCE</scope>
    <source>
        <strain>DSM 1100</strain>
    </source>
</reference>
<protein>
    <recommendedName>
        <fullName evidence="6">Methylamine utilisation protein MauE domain-containing protein</fullName>
    </recommendedName>
</protein>
<dbReference type="InterPro" id="IPR009908">
    <property type="entry name" value="Methylamine_util_MauE"/>
</dbReference>
<dbReference type="KEGG" id="hhy:Halhy_5528"/>
<dbReference type="Proteomes" id="UP000008461">
    <property type="component" value="Chromosome"/>
</dbReference>
<evidence type="ECO:0000256" key="3">
    <source>
        <dbReference type="ARBA" id="ARBA00022989"/>
    </source>
</evidence>
<accession>F4KSF0</accession>